<protein>
    <submittedName>
        <fullName evidence="1">Uncharacterized protein</fullName>
    </submittedName>
</protein>
<organism evidence="1 2">
    <name type="scientific">Anabaena azotica FACHB-119</name>
    <dbReference type="NCBI Taxonomy" id="947527"/>
    <lineage>
        <taxon>Bacteria</taxon>
        <taxon>Bacillati</taxon>
        <taxon>Cyanobacteriota</taxon>
        <taxon>Cyanophyceae</taxon>
        <taxon>Nostocales</taxon>
        <taxon>Nostocaceae</taxon>
        <taxon>Anabaena</taxon>
        <taxon>Anabaena azotica</taxon>
    </lineage>
</organism>
<keyword evidence="2" id="KW-1185">Reference proteome</keyword>
<dbReference type="EMBL" id="JACJSG010000004">
    <property type="protein sequence ID" value="MBD2499837.1"/>
    <property type="molecule type" value="Genomic_DNA"/>
</dbReference>
<comment type="caution">
    <text evidence="1">The sequence shown here is derived from an EMBL/GenBank/DDBJ whole genome shotgun (WGS) entry which is preliminary data.</text>
</comment>
<evidence type="ECO:0000313" key="2">
    <source>
        <dbReference type="Proteomes" id="UP000661112"/>
    </source>
</evidence>
<accession>A0ABR8D0J4</accession>
<reference evidence="1 2" key="1">
    <citation type="journal article" date="2020" name="ISME J.">
        <title>Comparative genomics reveals insights into cyanobacterial evolution and habitat adaptation.</title>
        <authorList>
            <person name="Chen M.Y."/>
            <person name="Teng W.K."/>
            <person name="Zhao L."/>
            <person name="Hu C.X."/>
            <person name="Zhou Y.K."/>
            <person name="Han B.P."/>
            <person name="Song L.R."/>
            <person name="Shu W.S."/>
        </authorList>
    </citation>
    <scope>NUCLEOTIDE SEQUENCE [LARGE SCALE GENOMIC DNA]</scope>
    <source>
        <strain evidence="1 2">FACHB-119</strain>
    </source>
</reference>
<gene>
    <name evidence="1" type="ORF">H6G83_04255</name>
</gene>
<evidence type="ECO:0000313" key="1">
    <source>
        <dbReference type="EMBL" id="MBD2499837.1"/>
    </source>
</evidence>
<dbReference type="RefSeq" id="WP_190467453.1">
    <property type="nucleotide sequence ID" value="NZ_JACJSG010000004.1"/>
</dbReference>
<name>A0ABR8D0J4_9NOST</name>
<dbReference type="Proteomes" id="UP000661112">
    <property type="component" value="Unassembled WGS sequence"/>
</dbReference>
<sequence>MAETFPQLLNRLATTHLNNKTTQYIKQLEMIAEAAKYAANQDSDFVGKDALLETLKNLPEVA</sequence>
<proteinExistence type="predicted"/>